<accession>A0A0E3V5T5</accession>
<sequence length="197" mass="22042">MTNLLERLRQETRPLHEQTEQLFYTKALKNGTLSVAEYSHLLQTHLVFHQALESAIDRNEEFFRDYEPEVRRKTPWLLADLAHLPQALPVPMPELFADWSPVSLLGAAYVGEGSMLGGSVIGRMLQQNEAIKPLVAQGRFYQGYGSALGNNWKKFGAFLTQQGTPYADAVVAAADETFSVYQSIFLANRAAVLSRVV</sequence>
<dbReference type="Proteomes" id="UP000033054">
    <property type="component" value="Chromosome"/>
</dbReference>
<keyword evidence="2" id="KW-1185">Reference proteome</keyword>
<dbReference type="InterPro" id="IPR016053">
    <property type="entry name" value="Haem_Oase-like"/>
</dbReference>
<organism evidence="1 2">
    <name type="scientific">Spirosoma radiotolerans</name>
    <dbReference type="NCBI Taxonomy" id="1379870"/>
    <lineage>
        <taxon>Bacteria</taxon>
        <taxon>Pseudomonadati</taxon>
        <taxon>Bacteroidota</taxon>
        <taxon>Cytophagia</taxon>
        <taxon>Cytophagales</taxon>
        <taxon>Cytophagaceae</taxon>
        <taxon>Spirosoma</taxon>
    </lineage>
</organism>
<evidence type="ECO:0000313" key="1">
    <source>
        <dbReference type="EMBL" id="AKD54437.1"/>
    </source>
</evidence>
<dbReference type="InterPro" id="IPR016084">
    <property type="entry name" value="Haem_Oase-like_multi-hlx"/>
</dbReference>
<proteinExistence type="predicted"/>
<dbReference type="AlphaFoldDB" id="A0A0E3V5T5"/>
<gene>
    <name evidence="1" type="ORF">SD10_05430</name>
</gene>
<dbReference type="Gene3D" id="1.20.910.10">
    <property type="entry name" value="Heme oxygenase-like"/>
    <property type="match status" value="1"/>
</dbReference>
<dbReference type="GO" id="GO:0004392">
    <property type="term" value="F:heme oxygenase (decyclizing) activity"/>
    <property type="evidence" value="ECO:0007669"/>
    <property type="project" value="InterPro"/>
</dbReference>
<evidence type="ECO:0000313" key="2">
    <source>
        <dbReference type="Proteomes" id="UP000033054"/>
    </source>
</evidence>
<dbReference type="HOGENOM" id="CLU_085041_0_0_10"/>
<protein>
    <submittedName>
        <fullName evidence="1">Heme oxygenase</fullName>
    </submittedName>
</protein>
<dbReference type="KEGG" id="srd:SD10_05430"/>
<dbReference type="PATRIC" id="fig|1379870.5.peg.1179"/>
<name>A0A0E3V5T5_9BACT</name>
<dbReference type="OrthoDB" id="114943at2"/>
<dbReference type="SUPFAM" id="SSF48613">
    <property type="entry name" value="Heme oxygenase-like"/>
    <property type="match status" value="1"/>
</dbReference>
<dbReference type="GO" id="GO:0006788">
    <property type="term" value="P:heme oxidation"/>
    <property type="evidence" value="ECO:0007669"/>
    <property type="project" value="InterPro"/>
</dbReference>
<dbReference type="EMBL" id="CP010429">
    <property type="protein sequence ID" value="AKD54437.1"/>
    <property type="molecule type" value="Genomic_DNA"/>
</dbReference>
<dbReference type="Pfam" id="PF01126">
    <property type="entry name" value="Heme_oxygenase"/>
    <property type="match status" value="1"/>
</dbReference>
<dbReference type="CDD" id="cd19166">
    <property type="entry name" value="HemeO-bac"/>
    <property type="match status" value="1"/>
</dbReference>
<reference evidence="1 2" key="1">
    <citation type="journal article" date="2014" name="Curr. Microbiol.">
        <title>Spirosoma radiotolerans sp. nov., a gamma-radiation-resistant bacterium isolated from gamma ray-irradiated soil.</title>
        <authorList>
            <person name="Lee J.J."/>
            <person name="Srinivasan S."/>
            <person name="Lim S."/>
            <person name="Joe M."/>
            <person name="Im S."/>
            <person name="Bae S.I."/>
            <person name="Park K.R."/>
            <person name="Han J.H."/>
            <person name="Park S.H."/>
            <person name="Joo B.M."/>
            <person name="Park S.J."/>
            <person name="Kim M.K."/>
        </authorList>
    </citation>
    <scope>NUCLEOTIDE SEQUENCE [LARGE SCALE GENOMIC DNA]</scope>
    <source>
        <strain evidence="1 2">DG5A</strain>
    </source>
</reference>
<dbReference type="RefSeq" id="WP_046376033.1">
    <property type="nucleotide sequence ID" value="NZ_CP010429.1"/>
</dbReference>
<dbReference type="STRING" id="1379870.SD10_05430"/>